<dbReference type="EMBL" id="WJBH02000002">
    <property type="protein sequence ID" value="KAI9563439.1"/>
    <property type="molecule type" value="Genomic_DNA"/>
</dbReference>
<keyword evidence="3" id="KW-1185">Reference proteome</keyword>
<protein>
    <submittedName>
        <fullName evidence="2">Uncharacterized protein</fullName>
    </submittedName>
</protein>
<dbReference type="AlphaFoldDB" id="A0AAD5L1B6"/>
<dbReference type="Proteomes" id="UP000820818">
    <property type="component" value="Linkage Group LG2"/>
</dbReference>
<proteinExistence type="predicted"/>
<feature type="signal peptide" evidence="1">
    <location>
        <begin position="1"/>
        <end position="21"/>
    </location>
</feature>
<name>A0AAD5L1B6_9CRUS</name>
<comment type="caution">
    <text evidence="2">The sequence shown here is derived from an EMBL/GenBank/DDBJ whole genome shotgun (WGS) entry which is preliminary data.</text>
</comment>
<evidence type="ECO:0000256" key="1">
    <source>
        <dbReference type="SAM" id="SignalP"/>
    </source>
</evidence>
<keyword evidence="1" id="KW-0732">Signal</keyword>
<evidence type="ECO:0000313" key="2">
    <source>
        <dbReference type="EMBL" id="KAI9563439.1"/>
    </source>
</evidence>
<gene>
    <name evidence="2" type="ORF">GHT06_010902</name>
</gene>
<reference evidence="2 3" key="1">
    <citation type="submission" date="2022-05" db="EMBL/GenBank/DDBJ databases">
        <title>A multi-omics perspective on studying reproductive biology in Daphnia sinensis.</title>
        <authorList>
            <person name="Jia J."/>
        </authorList>
    </citation>
    <scope>NUCLEOTIDE SEQUENCE [LARGE SCALE GENOMIC DNA]</scope>
    <source>
        <strain evidence="2 3">WSL</strain>
    </source>
</reference>
<organism evidence="2 3">
    <name type="scientific">Daphnia sinensis</name>
    <dbReference type="NCBI Taxonomy" id="1820382"/>
    <lineage>
        <taxon>Eukaryota</taxon>
        <taxon>Metazoa</taxon>
        <taxon>Ecdysozoa</taxon>
        <taxon>Arthropoda</taxon>
        <taxon>Crustacea</taxon>
        <taxon>Branchiopoda</taxon>
        <taxon>Diplostraca</taxon>
        <taxon>Cladocera</taxon>
        <taxon>Anomopoda</taxon>
        <taxon>Daphniidae</taxon>
        <taxon>Daphnia</taxon>
        <taxon>Daphnia similis group</taxon>
    </lineage>
</organism>
<accession>A0AAD5L1B6</accession>
<sequence length="121" mass="13694">MQILLQVIFALIGLKVSVSSARTPKDWANDKPIFQTNKELKDIRARVPRLGNAFTSTCLKEMNVVVENAMESLNDDALHVENDQVNTEKLPRTTEIEDSNVDLTVNVGQLIETEPIKKWIF</sequence>
<feature type="chain" id="PRO_5042293001" evidence="1">
    <location>
        <begin position="22"/>
        <end position="121"/>
    </location>
</feature>
<evidence type="ECO:0000313" key="3">
    <source>
        <dbReference type="Proteomes" id="UP000820818"/>
    </source>
</evidence>